<reference evidence="2" key="2">
    <citation type="journal article" date="2015" name="Fish Shellfish Immunol.">
        <title>Early steps in the European eel (Anguilla anguilla)-Vibrio vulnificus interaction in the gills: Role of the RtxA13 toxin.</title>
        <authorList>
            <person name="Callol A."/>
            <person name="Pajuelo D."/>
            <person name="Ebbesson L."/>
            <person name="Teles M."/>
            <person name="MacKenzie S."/>
            <person name="Amaro C."/>
        </authorList>
    </citation>
    <scope>NUCLEOTIDE SEQUENCE</scope>
</reference>
<organism evidence="2">
    <name type="scientific">Anguilla anguilla</name>
    <name type="common">European freshwater eel</name>
    <name type="synonym">Muraena anguilla</name>
    <dbReference type="NCBI Taxonomy" id="7936"/>
    <lineage>
        <taxon>Eukaryota</taxon>
        <taxon>Metazoa</taxon>
        <taxon>Chordata</taxon>
        <taxon>Craniata</taxon>
        <taxon>Vertebrata</taxon>
        <taxon>Euteleostomi</taxon>
        <taxon>Actinopterygii</taxon>
        <taxon>Neopterygii</taxon>
        <taxon>Teleostei</taxon>
        <taxon>Anguilliformes</taxon>
        <taxon>Anguillidae</taxon>
        <taxon>Anguilla</taxon>
    </lineage>
</organism>
<proteinExistence type="predicted"/>
<evidence type="ECO:0000313" key="2">
    <source>
        <dbReference type="EMBL" id="JAH86852.1"/>
    </source>
</evidence>
<reference evidence="2" key="1">
    <citation type="submission" date="2014-11" db="EMBL/GenBank/DDBJ databases">
        <authorList>
            <person name="Amaro Gonzalez C."/>
        </authorList>
    </citation>
    <scope>NUCLEOTIDE SEQUENCE</scope>
</reference>
<protein>
    <submittedName>
        <fullName evidence="2">Uncharacterized protein</fullName>
    </submittedName>
</protein>
<feature type="compositionally biased region" description="Basic residues" evidence="1">
    <location>
        <begin position="26"/>
        <end position="37"/>
    </location>
</feature>
<evidence type="ECO:0000256" key="1">
    <source>
        <dbReference type="SAM" id="MobiDB-lite"/>
    </source>
</evidence>
<dbReference type="EMBL" id="GBXM01021725">
    <property type="protein sequence ID" value="JAH86852.1"/>
    <property type="molecule type" value="Transcribed_RNA"/>
</dbReference>
<dbReference type="AlphaFoldDB" id="A0A0E9W937"/>
<accession>A0A0E9W937</accession>
<feature type="region of interest" description="Disordered" evidence="1">
    <location>
        <begin position="1"/>
        <end position="37"/>
    </location>
</feature>
<name>A0A0E9W937_ANGAN</name>
<sequence length="37" mass="4110">MHLNACSPGAEDNETRNGNNQVAQLKNKKLKLKKTTN</sequence>